<protein>
    <submittedName>
        <fullName evidence="1">Uncharacterized protein</fullName>
    </submittedName>
</protein>
<comment type="caution">
    <text evidence="1">The sequence shown here is derived from an EMBL/GenBank/DDBJ whole genome shotgun (WGS) entry which is preliminary data.</text>
</comment>
<dbReference type="EMBL" id="JAJJMB010007130">
    <property type="protein sequence ID" value="KAI3931991.1"/>
    <property type="molecule type" value="Genomic_DNA"/>
</dbReference>
<name>A0AAD4T1W3_9MAGN</name>
<accession>A0AAD4T1W3</accession>
<reference evidence="1" key="1">
    <citation type="submission" date="2022-04" db="EMBL/GenBank/DDBJ databases">
        <title>A functionally conserved STORR gene fusion in Papaver species that diverged 16.8 million years ago.</title>
        <authorList>
            <person name="Catania T."/>
        </authorList>
    </citation>
    <scope>NUCLEOTIDE SEQUENCE</scope>
    <source>
        <strain evidence="1">S-188037</strain>
    </source>
</reference>
<organism evidence="1 2">
    <name type="scientific">Papaver atlanticum</name>
    <dbReference type="NCBI Taxonomy" id="357466"/>
    <lineage>
        <taxon>Eukaryota</taxon>
        <taxon>Viridiplantae</taxon>
        <taxon>Streptophyta</taxon>
        <taxon>Embryophyta</taxon>
        <taxon>Tracheophyta</taxon>
        <taxon>Spermatophyta</taxon>
        <taxon>Magnoliopsida</taxon>
        <taxon>Ranunculales</taxon>
        <taxon>Papaveraceae</taxon>
        <taxon>Papaveroideae</taxon>
        <taxon>Papaver</taxon>
    </lineage>
</organism>
<gene>
    <name evidence="1" type="ORF">MKW98_012401</name>
</gene>
<dbReference type="Proteomes" id="UP001202328">
    <property type="component" value="Unassembled WGS sequence"/>
</dbReference>
<dbReference type="AlphaFoldDB" id="A0AAD4T1W3"/>
<evidence type="ECO:0000313" key="2">
    <source>
        <dbReference type="Proteomes" id="UP001202328"/>
    </source>
</evidence>
<evidence type="ECO:0000313" key="1">
    <source>
        <dbReference type="EMBL" id="KAI3931991.1"/>
    </source>
</evidence>
<proteinExistence type="predicted"/>
<keyword evidence="2" id="KW-1185">Reference proteome</keyword>
<sequence length="67" mass="8159">MLHMCWLQLLLKLWYLIMYIDVFNGKHCRGPVFVIADVSLLIRWHCNCLQLKLWYLIMYIDTIMLQA</sequence>